<name>A0A1H5YUX3_9GAMM</name>
<reference evidence="3 4" key="1">
    <citation type="submission" date="2016-10" db="EMBL/GenBank/DDBJ databases">
        <authorList>
            <person name="de Groot N.N."/>
        </authorList>
    </citation>
    <scope>NUCLEOTIDE SEQUENCE [LARGE SCALE GENOMIC DNA]</scope>
    <source>
        <strain evidence="3 4">DSM 22012</strain>
    </source>
</reference>
<protein>
    <recommendedName>
        <fullName evidence="2">UPF0125 protein SAMN05444390_1011882</fullName>
    </recommendedName>
</protein>
<evidence type="ECO:0000256" key="1">
    <source>
        <dbReference type="ARBA" id="ARBA00010645"/>
    </source>
</evidence>
<gene>
    <name evidence="3" type="ORF">SAMN05444390_1011882</name>
</gene>
<dbReference type="EMBL" id="FNVQ01000001">
    <property type="protein sequence ID" value="SEG27257.1"/>
    <property type="molecule type" value="Genomic_DNA"/>
</dbReference>
<dbReference type="HAMAP" id="MF_00460">
    <property type="entry name" value="UPF0125_RnfH"/>
    <property type="match status" value="1"/>
</dbReference>
<keyword evidence="4" id="KW-1185">Reference proteome</keyword>
<evidence type="ECO:0000256" key="2">
    <source>
        <dbReference type="HAMAP-Rule" id="MF_00460"/>
    </source>
</evidence>
<dbReference type="OrthoDB" id="9796575at2"/>
<comment type="similarity">
    <text evidence="1 2">Belongs to the UPF0125 (RnfH) family.</text>
</comment>
<dbReference type="SUPFAM" id="SSF54285">
    <property type="entry name" value="MoaD/ThiS"/>
    <property type="match status" value="1"/>
</dbReference>
<dbReference type="Proteomes" id="UP000236745">
    <property type="component" value="Unassembled WGS sequence"/>
</dbReference>
<evidence type="ECO:0000313" key="3">
    <source>
        <dbReference type="EMBL" id="SEG27257.1"/>
    </source>
</evidence>
<organism evidence="3 4">
    <name type="scientific">Marinobacterium lutimaris</name>
    <dbReference type="NCBI Taxonomy" id="568106"/>
    <lineage>
        <taxon>Bacteria</taxon>
        <taxon>Pseudomonadati</taxon>
        <taxon>Pseudomonadota</taxon>
        <taxon>Gammaproteobacteria</taxon>
        <taxon>Oceanospirillales</taxon>
        <taxon>Oceanospirillaceae</taxon>
        <taxon>Marinobacterium</taxon>
    </lineage>
</organism>
<sequence>MKVAVAYASSSKQEWLNLNVEEECTVEDAIIKSGILQRFPEINLKTQKIGIFGKLTKLQAKLADGDRVEIYRKIVRVMDEDDDEDDDD</sequence>
<dbReference type="AlphaFoldDB" id="A0A1H5YUX3"/>
<dbReference type="PANTHER" id="PTHR37483:SF1">
    <property type="entry name" value="UPF0125 PROTEIN RATB"/>
    <property type="match status" value="1"/>
</dbReference>
<dbReference type="InterPro" id="IPR037021">
    <property type="entry name" value="RnfH_sf"/>
</dbReference>
<dbReference type="Pfam" id="PF03658">
    <property type="entry name" value="Ub-RnfH"/>
    <property type="match status" value="1"/>
</dbReference>
<accession>A0A1H5YUX3</accession>
<dbReference type="PANTHER" id="PTHR37483">
    <property type="entry name" value="UPF0125 PROTEIN RATB"/>
    <property type="match status" value="1"/>
</dbReference>
<dbReference type="InterPro" id="IPR005346">
    <property type="entry name" value="RnfH"/>
</dbReference>
<dbReference type="Gene3D" id="3.10.20.280">
    <property type="entry name" value="RnfH-like"/>
    <property type="match status" value="1"/>
</dbReference>
<evidence type="ECO:0000313" key="4">
    <source>
        <dbReference type="Proteomes" id="UP000236745"/>
    </source>
</evidence>
<dbReference type="RefSeq" id="WP_104002751.1">
    <property type="nucleotide sequence ID" value="NZ_FNVQ01000001.1"/>
</dbReference>
<proteinExistence type="inferred from homology"/>
<dbReference type="InterPro" id="IPR016155">
    <property type="entry name" value="Mopterin_synth/thiamin_S_b"/>
</dbReference>
<dbReference type="NCBIfam" id="NF002490">
    <property type="entry name" value="PRK01777.1"/>
    <property type="match status" value="1"/>
</dbReference>